<sequence length="110" mass="12278">MRRLNMEEALTMEEQIASQLESVIDPELGIDIVNLGLVYEVGYKEPLKQAYVLMTLTTIGCPLIDVIADDVHNALKQIDGVDEVDLEITFDPPWTVDNMSRYARIALGIG</sequence>
<dbReference type="PANTHER" id="PTHR42831">
    <property type="entry name" value="FE-S PROTEIN MATURATION AUXILIARY FACTOR YITW"/>
    <property type="match status" value="1"/>
</dbReference>
<dbReference type="Proteomes" id="UP000263232">
    <property type="component" value="Chromosome"/>
</dbReference>
<protein>
    <recommendedName>
        <fullName evidence="1">MIP18 family-like domain-containing protein</fullName>
    </recommendedName>
</protein>
<organism evidence="2 3">
    <name type="scientific">Suicoccus acidiformans</name>
    <dbReference type="NCBI Taxonomy" id="2036206"/>
    <lineage>
        <taxon>Bacteria</taxon>
        <taxon>Bacillati</taxon>
        <taxon>Bacillota</taxon>
        <taxon>Bacilli</taxon>
        <taxon>Lactobacillales</taxon>
        <taxon>Aerococcaceae</taxon>
        <taxon>Suicoccus</taxon>
    </lineage>
</organism>
<dbReference type="OrthoDB" id="9805360at2"/>
<evidence type="ECO:0000313" key="2">
    <source>
        <dbReference type="EMBL" id="AXY25693.1"/>
    </source>
</evidence>
<dbReference type="Pfam" id="PF01883">
    <property type="entry name" value="FeS_assembly_P"/>
    <property type="match status" value="1"/>
</dbReference>
<name>A0A347WKT6_9LACT</name>
<keyword evidence="3" id="KW-1185">Reference proteome</keyword>
<proteinExistence type="predicted"/>
<dbReference type="Gene3D" id="3.30.300.130">
    <property type="entry name" value="Fe-S cluster assembly (FSCA)"/>
    <property type="match status" value="1"/>
</dbReference>
<dbReference type="KEGG" id="abae:CL176_06600"/>
<dbReference type="PANTHER" id="PTHR42831:SF1">
    <property type="entry name" value="FE-S PROTEIN MATURATION AUXILIARY FACTOR YITW"/>
    <property type="match status" value="1"/>
</dbReference>
<dbReference type="InterPro" id="IPR002744">
    <property type="entry name" value="MIP18-like"/>
</dbReference>
<dbReference type="EMBL" id="CP023434">
    <property type="protein sequence ID" value="AXY25693.1"/>
    <property type="molecule type" value="Genomic_DNA"/>
</dbReference>
<evidence type="ECO:0000313" key="3">
    <source>
        <dbReference type="Proteomes" id="UP000263232"/>
    </source>
</evidence>
<dbReference type="InterPro" id="IPR052339">
    <property type="entry name" value="Fe-S_Maturation_MIP18"/>
</dbReference>
<dbReference type="SUPFAM" id="SSF117916">
    <property type="entry name" value="Fe-S cluster assembly (FSCA) domain-like"/>
    <property type="match status" value="1"/>
</dbReference>
<dbReference type="AlphaFoldDB" id="A0A347WKT6"/>
<feature type="domain" description="MIP18 family-like" evidence="1">
    <location>
        <begin position="13"/>
        <end position="85"/>
    </location>
</feature>
<reference evidence="2 3" key="1">
    <citation type="submission" date="2017-09" db="EMBL/GenBank/DDBJ databases">
        <title>Complete genome sequence of Oxytococcus suis strain ZY16052.</title>
        <authorList>
            <person name="Li F."/>
        </authorList>
    </citation>
    <scope>NUCLEOTIDE SEQUENCE [LARGE SCALE GENOMIC DNA]</scope>
    <source>
        <strain evidence="2 3">ZY16052</strain>
    </source>
</reference>
<accession>A0A347WKT6</accession>
<gene>
    <name evidence="2" type="ORF">CL176_06600</name>
</gene>
<dbReference type="InterPro" id="IPR034904">
    <property type="entry name" value="FSCA_dom_sf"/>
</dbReference>
<evidence type="ECO:0000259" key="1">
    <source>
        <dbReference type="Pfam" id="PF01883"/>
    </source>
</evidence>